<dbReference type="Pfam" id="PF00578">
    <property type="entry name" value="AhpC-TSA"/>
    <property type="match status" value="1"/>
</dbReference>
<name>H5SFA3_9BACT</name>
<dbReference type="InterPro" id="IPR000866">
    <property type="entry name" value="AhpC/TSA"/>
</dbReference>
<protein>
    <submittedName>
        <fullName evidence="5">Antioxidant, AhpC/TSA family</fullName>
    </submittedName>
</protein>
<dbReference type="Gene3D" id="3.40.30.10">
    <property type="entry name" value="Glutaredoxin"/>
    <property type="match status" value="1"/>
</dbReference>
<feature type="active site" description="Cysteine sulfenic acid (-SOH) intermediate; for peroxidase activity" evidence="3">
    <location>
        <position position="49"/>
    </location>
</feature>
<dbReference type="GO" id="GO:0016491">
    <property type="term" value="F:oxidoreductase activity"/>
    <property type="evidence" value="ECO:0007669"/>
    <property type="project" value="UniProtKB-KW"/>
</dbReference>
<dbReference type="GO" id="GO:0016209">
    <property type="term" value="F:antioxidant activity"/>
    <property type="evidence" value="ECO:0007669"/>
    <property type="project" value="InterPro"/>
</dbReference>
<dbReference type="EMBL" id="AP011701">
    <property type="protein sequence ID" value="BAL54839.1"/>
    <property type="molecule type" value="Genomic_DNA"/>
</dbReference>
<keyword evidence="1" id="KW-0560">Oxidoreductase</keyword>
<reference evidence="5" key="2">
    <citation type="journal article" date="2012" name="PLoS ONE">
        <title>A Deeply Branching Thermophilic Bacterium with an Ancient Acetyl-CoA Pathway Dominates a Subsurface Ecosystem.</title>
        <authorList>
            <person name="Takami H."/>
            <person name="Noguchi H."/>
            <person name="Takaki Y."/>
            <person name="Uchiyama I."/>
            <person name="Toyoda A."/>
            <person name="Nishi S."/>
            <person name="Chee G.-J."/>
            <person name="Arai W."/>
            <person name="Nunoura T."/>
            <person name="Itoh T."/>
            <person name="Hattori M."/>
            <person name="Takai K."/>
        </authorList>
    </citation>
    <scope>NUCLEOTIDE SEQUENCE</scope>
</reference>
<dbReference type="InterPro" id="IPR024706">
    <property type="entry name" value="Peroxiredoxin_AhpC-typ"/>
</dbReference>
<evidence type="ECO:0000313" key="5">
    <source>
        <dbReference type="EMBL" id="BAL54839.1"/>
    </source>
</evidence>
<keyword evidence="2" id="KW-0676">Redox-active center</keyword>
<dbReference type="AlphaFoldDB" id="H5SFA3"/>
<proteinExistence type="predicted"/>
<dbReference type="InterPro" id="IPR013766">
    <property type="entry name" value="Thioredoxin_domain"/>
</dbReference>
<feature type="domain" description="Thioredoxin" evidence="4">
    <location>
        <begin position="3"/>
        <end position="159"/>
    </location>
</feature>
<dbReference type="PROSITE" id="PS51352">
    <property type="entry name" value="THIOREDOXIN_2"/>
    <property type="match status" value="1"/>
</dbReference>
<dbReference type="PANTHER" id="PTHR43110">
    <property type="entry name" value="THIOL PEROXIDASE"/>
    <property type="match status" value="1"/>
</dbReference>
<dbReference type="PIRSF" id="PIRSF000239">
    <property type="entry name" value="AHPC"/>
    <property type="match status" value="1"/>
</dbReference>
<accession>H5SFA3</accession>
<evidence type="ECO:0000256" key="3">
    <source>
        <dbReference type="PIRSR" id="PIRSR000239-1"/>
    </source>
</evidence>
<evidence type="ECO:0000256" key="1">
    <source>
        <dbReference type="ARBA" id="ARBA00023002"/>
    </source>
</evidence>
<evidence type="ECO:0000259" key="4">
    <source>
        <dbReference type="PROSITE" id="PS51352"/>
    </source>
</evidence>
<dbReference type="InterPro" id="IPR050455">
    <property type="entry name" value="Tpx_Peroxidase_subfamily"/>
</dbReference>
<sequence length="159" mass="17839">MPAELNQKAPDFTTKVCDGEKFEDFTLSKELGKEHIVLAFFPLAFSSVCTTEMCSFRDSLAQFHSLKARVYGISVDSPFVLNAFIKAHNLKFKLLTDFNREISRAYGVLHEDLMGLKGVSKRSVFVLDKNGVVRYKWVSDDPRQLPDFGAIQGVLQGLG</sequence>
<evidence type="ECO:0000256" key="2">
    <source>
        <dbReference type="ARBA" id="ARBA00023284"/>
    </source>
</evidence>
<dbReference type="PANTHER" id="PTHR43110:SF1">
    <property type="entry name" value="THIOL PEROXIDASE"/>
    <property type="match status" value="1"/>
</dbReference>
<gene>
    <name evidence="5" type="ORF">HGMM_F21A08C22</name>
</gene>
<reference evidence="5" key="1">
    <citation type="journal article" date="2005" name="Environ. Microbiol.">
        <title>Genetic and functional properties of uncultivated thermophilic crenarchaeotes from a subsurface gold mine as revealed by analysis of genome fragments.</title>
        <authorList>
            <person name="Nunoura T."/>
            <person name="Hirayama H."/>
            <person name="Takami H."/>
            <person name="Oida H."/>
            <person name="Nishi S."/>
            <person name="Shimamura S."/>
            <person name="Suzuki Y."/>
            <person name="Inagaki F."/>
            <person name="Takai K."/>
            <person name="Nealson K.H."/>
            <person name="Horikoshi K."/>
        </authorList>
    </citation>
    <scope>NUCLEOTIDE SEQUENCE</scope>
</reference>
<dbReference type="InterPro" id="IPR036249">
    <property type="entry name" value="Thioredoxin-like_sf"/>
</dbReference>
<dbReference type="SUPFAM" id="SSF52833">
    <property type="entry name" value="Thioredoxin-like"/>
    <property type="match status" value="1"/>
</dbReference>
<organism evidence="5">
    <name type="scientific">uncultured Acetothermia bacterium</name>
    <dbReference type="NCBI Taxonomy" id="236499"/>
    <lineage>
        <taxon>Bacteria</taxon>
        <taxon>Candidatus Bipolaricaulota</taxon>
        <taxon>environmental samples</taxon>
    </lineage>
</organism>